<sequence length="668" mass="74496">MAPQHRRPRSIPNPKSSTDPPSQQPAWPYLNPNHQRQPNSGSDSPLAAHPHRLDQSIEIRKSKAKKAKEEEESKEKERSYDPSRAQVREGRSQRHQERERRHMGTLQTWRKAYGALKDTTKVGLANLNSEFKDVDVAIVKATNHVECPPKERHLRKILAATSVMRPRADVAYCIHALSRRLSKTHNWTVALKTLIVIHRTLREGDPTFREELLNFSQRGRILQLSNFKDDSSPIAWDCSAWVRTYALYLEERLECFRVLKYDVEAERLTRPAEGHEKGLSRTRDLNSEELLEQLPALQQLLYRLIGCRPEGAAVSNYVVQYALALVLKESFKIYCAINDGIINLVDKFFEMPRHEAVKALEIYKRAGQQAGGLSDFYEICRGLELARNFQFPVLREPPQSFLTTMEEYIREAPRMVSVSREPLDFPERLLLTYKPEEESSPPEDAKPSVDVEPVEPNPVPSSSTEEVAAAAAPPSNLDTGDLLGLDAVASDASAIEESNALALAIVPTSASASATASYPSQANGFDPTGWELALVTTPSSGTSVNERQLAGGLDSLTLNSLYDDAAYRQSQPAYGVAPPNPFEMQDPFAVSNNIPAHPSVQMAAMAQQQQMSMMPSNPFLQPNNNLQQQQNLMMMGPPNPFGDAGMMPFTANPPPHHQNNPFGPTGLI</sequence>
<organism evidence="1 2">
    <name type="scientific">Persea americana</name>
    <name type="common">Avocado</name>
    <dbReference type="NCBI Taxonomy" id="3435"/>
    <lineage>
        <taxon>Eukaryota</taxon>
        <taxon>Viridiplantae</taxon>
        <taxon>Streptophyta</taxon>
        <taxon>Embryophyta</taxon>
        <taxon>Tracheophyta</taxon>
        <taxon>Spermatophyta</taxon>
        <taxon>Magnoliopsida</taxon>
        <taxon>Magnoliidae</taxon>
        <taxon>Laurales</taxon>
        <taxon>Lauraceae</taxon>
        <taxon>Persea</taxon>
    </lineage>
</organism>
<evidence type="ECO:0000313" key="2">
    <source>
        <dbReference type="Proteomes" id="UP001234297"/>
    </source>
</evidence>
<keyword evidence="2" id="KW-1185">Reference proteome</keyword>
<comment type="caution">
    <text evidence="1">The sequence shown here is derived from an EMBL/GenBank/DDBJ whole genome shotgun (WGS) entry which is preliminary data.</text>
</comment>
<gene>
    <name evidence="1" type="ORF">MRB53_008393</name>
</gene>
<proteinExistence type="predicted"/>
<protein>
    <submittedName>
        <fullName evidence="1">Uncharacterized protein</fullName>
    </submittedName>
</protein>
<name>A0ACC2MLR3_PERAE</name>
<dbReference type="EMBL" id="CM056810">
    <property type="protein sequence ID" value="KAJ8646645.1"/>
    <property type="molecule type" value="Genomic_DNA"/>
</dbReference>
<dbReference type="Proteomes" id="UP001234297">
    <property type="component" value="Chromosome 2"/>
</dbReference>
<evidence type="ECO:0000313" key="1">
    <source>
        <dbReference type="EMBL" id="KAJ8646645.1"/>
    </source>
</evidence>
<reference evidence="1 2" key="1">
    <citation type="journal article" date="2022" name="Hortic Res">
        <title>A haplotype resolved chromosomal level avocado genome allows analysis of novel avocado genes.</title>
        <authorList>
            <person name="Nath O."/>
            <person name="Fletcher S.J."/>
            <person name="Hayward A."/>
            <person name="Shaw L.M."/>
            <person name="Masouleh A.K."/>
            <person name="Furtado A."/>
            <person name="Henry R.J."/>
            <person name="Mitter N."/>
        </authorList>
    </citation>
    <scope>NUCLEOTIDE SEQUENCE [LARGE SCALE GENOMIC DNA]</scope>
    <source>
        <strain evidence="2">cv. Hass</strain>
    </source>
</reference>
<accession>A0ACC2MLR3</accession>